<reference evidence="1 2" key="1">
    <citation type="journal article" date="2018" name="PLoS ONE">
        <title>The draft genome of Kipferlia bialata reveals reductive genome evolution in fornicate parasites.</title>
        <authorList>
            <person name="Tanifuji G."/>
            <person name="Takabayashi S."/>
            <person name="Kume K."/>
            <person name="Takagi M."/>
            <person name="Nakayama T."/>
            <person name="Kamikawa R."/>
            <person name="Inagaki Y."/>
            <person name="Hashimoto T."/>
        </authorList>
    </citation>
    <scope>NUCLEOTIDE SEQUENCE [LARGE SCALE GENOMIC DNA]</scope>
    <source>
        <strain evidence="1">NY0173</strain>
    </source>
</reference>
<evidence type="ECO:0000313" key="1">
    <source>
        <dbReference type="EMBL" id="GIQ88686.1"/>
    </source>
</evidence>
<sequence>NIVCGNSLSISDTPQRALVKATTGEWSCSYSSDNGSSAAQEDNLLYSKNEVARGDVSDPSSNSLGFPTTPSRVIADRVSKDDFAWLKTYPETIDFPSVYPSDNFYETVFTEDASQDDIEYANALAELSSLTRVVRMPTLGVQGSGDSENMLYTYNLLYSENSFELGPLSDLAPNRLTVVTSSSCADACSALVLGVQ</sequence>
<accession>A0A9K3D5V4</accession>
<dbReference type="AlphaFoldDB" id="A0A9K3D5V4"/>
<organism evidence="1 2">
    <name type="scientific">Kipferlia bialata</name>
    <dbReference type="NCBI Taxonomy" id="797122"/>
    <lineage>
        <taxon>Eukaryota</taxon>
        <taxon>Metamonada</taxon>
        <taxon>Carpediemonas-like organisms</taxon>
        <taxon>Kipferlia</taxon>
    </lineage>
</organism>
<dbReference type="EMBL" id="BDIP01004296">
    <property type="protein sequence ID" value="GIQ88686.1"/>
    <property type="molecule type" value="Genomic_DNA"/>
</dbReference>
<gene>
    <name evidence="1" type="ORF">KIPB_010994</name>
</gene>
<evidence type="ECO:0000313" key="2">
    <source>
        <dbReference type="Proteomes" id="UP000265618"/>
    </source>
</evidence>
<name>A0A9K3D5V4_9EUKA</name>
<comment type="caution">
    <text evidence="1">The sequence shown here is derived from an EMBL/GenBank/DDBJ whole genome shotgun (WGS) entry which is preliminary data.</text>
</comment>
<dbReference type="Proteomes" id="UP000265618">
    <property type="component" value="Unassembled WGS sequence"/>
</dbReference>
<proteinExistence type="predicted"/>
<feature type="non-terminal residue" evidence="1">
    <location>
        <position position="196"/>
    </location>
</feature>
<protein>
    <submittedName>
        <fullName evidence="1">Uncharacterized protein</fullName>
    </submittedName>
</protein>
<feature type="non-terminal residue" evidence="1">
    <location>
        <position position="1"/>
    </location>
</feature>
<keyword evidence="2" id="KW-1185">Reference proteome</keyword>